<sequence>MRCRRASRAGVPCAALRLPAWRRLAAAPPSGFSSLCRGPVVRGITGSSG</sequence>
<organism evidence="1">
    <name type="scientific">Fagus sylvatica</name>
    <name type="common">Beechnut</name>
    <dbReference type="NCBI Taxonomy" id="28930"/>
    <lineage>
        <taxon>Eukaryota</taxon>
        <taxon>Viridiplantae</taxon>
        <taxon>Streptophyta</taxon>
        <taxon>Embryophyta</taxon>
        <taxon>Tracheophyta</taxon>
        <taxon>Spermatophyta</taxon>
        <taxon>Magnoliopsida</taxon>
        <taxon>eudicotyledons</taxon>
        <taxon>Gunneridae</taxon>
        <taxon>Pentapetalae</taxon>
        <taxon>rosids</taxon>
        <taxon>fabids</taxon>
        <taxon>Fagales</taxon>
        <taxon>Fagaceae</taxon>
        <taxon>Fagus</taxon>
    </lineage>
</organism>
<gene>
    <name evidence="1" type="ORF">FSB_LOCUS43119</name>
</gene>
<accession>A0A2N9HM58</accession>
<name>A0A2N9HM58_FAGSY</name>
<dbReference type="EMBL" id="OIVN01004063">
    <property type="protein sequence ID" value="SPD15237.1"/>
    <property type="molecule type" value="Genomic_DNA"/>
</dbReference>
<evidence type="ECO:0000313" key="1">
    <source>
        <dbReference type="EMBL" id="SPD15237.1"/>
    </source>
</evidence>
<reference evidence="1" key="1">
    <citation type="submission" date="2018-02" db="EMBL/GenBank/DDBJ databases">
        <authorList>
            <person name="Cohen D.B."/>
            <person name="Kent A.D."/>
        </authorList>
    </citation>
    <scope>NUCLEOTIDE SEQUENCE</scope>
</reference>
<dbReference type="AlphaFoldDB" id="A0A2N9HM58"/>
<protein>
    <submittedName>
        <fullName evidence="1">Uncharacterized protein</fullName>
    </submittedName>
</protein>
<proteinExistence type="predicted"/>